<keyword evidence="3" id="KW-1185">Reference proteome</keyword>
<proteinExistence type="predicted"/>
<name>A0ABR1MJV4_9PEZI</name>
<organism evidence="2 3">
    <name type="scientific">Phyllosticta citricarpa</name>
    <dbReference type="NCBI Taxonomy" id="55181"/>
    <lineage>
        <taxon>Eukaryota</taxon>
        <taxon>Fungi</taxon>
        <taxon>Dikarya</taxon>
        <taxon>Ascomycota</taxon>
        <taxon>Pezizomycotina</taxon>
        <taxon>Dothideomycetes</taxon>
        <taxon>Dothideomycetes incertae sedis</taxon>
        <taxon>Botryosphaeriales</taxon>
        <taxon>Phyllostictaceae</taxon>
        <taxon>Phyllosticta</taxon>
    </lineage>
</organism>
<accession>A0ABR1MJV4</accession>
<feature type="region of interest" description="Disordered" evidence="1">
    <location>
        <begin position="1"/>
        <end position="89"/>
    </location>
</feature>
<dbReference type="Proteomes" id="UP001365128">
    <property type="component" value="Unassembled WGS sequence"/>
</dbReference>
<dbReference type="EMBL" id="JBBPDW010000006">
    <property type="protein sequence ID" value="KAK7551466.1"/>
    <property type="molecule type" value="Genomic_DNA"/>
</dbReference>
<gene>
    <name evidence="2" type="ORF">IWX46DRAFT_578747</name>
</gene>
<evidence type="ECO:0000313" key="2">
    <source>
        <dbReference type="EMBL" id="KAK7551466.1"/>
    </source>
</evidence>
<evidence type="ECO:0000313" key="3">
    <source>
        <dbReference type="Proteomes" id="UP001365128"/>
    </source>
</evidence>
<reference evidence="2 3" key="1">
    <citation type="submission" date="2024-04" db="EMBL/GenBank/DDBJ databases">
        <title>Phyllosticta paracitricarpa is synonymous to the EU quarantine fungus P. citricarpa based on phylogenomic analyses.</title>
        <authorList>
            <consortium name="Lawrence Berkeley National Laboratory"/>
            <person name="Van Ingen-Buijs V.A."/>
            <person name="Van Westerhoven A.C."/>
            <person name="Haridas S."/>
            <person name="Skiadas P."/>
            <person name="Martin F."/>
            <person name="Groenewald J.Z."/>
            <person name="Crous P.W."/>
            <person name="Seidl M.F."/>
        </authorList>
    </citation>
    <scope>NUCLEOTIDE SEQUENCE [LARGE SCALE GENOMIC DNA]</scope>
    <source>
        <strain evidence="2 3">CBS 122670</strain>
    </source>
</reference>
<protein>
    <submittedName>
        <fullName evidence="2">Uncharacterized protein</fullName>
    </submittedName>
</protein>
<evidence type="ECO:0000256" key="1">
    <source>
        <dbReference type="SAM" id="MobiDB-lite"/>
    </source>
</evidence>
<sequence>MADNKDTPPPPYSPQRPVRSVYGPLRLATSPQSNVNVSKPRSQRPFPKRRNGVARPLHGEVHSQTRNPIAPPPTRSSTPQPRDPEKQALAQALQLQQQPCAFDLEVYVAPRPSRIGDLTRFFMALLNTMLATVVLGLPRLQRGYPDLAPWVICLCFILNIVTNRINEAMGPSKYEIFDILFKATRDYVMLTLFIFFFGWV</sequence>
<feature type="compositionally biased region" description="Polar residues" evidence="1">
    <location>
        <begin position="29"/>
        <end position="40"/>
    </location>
</feature>
<comment type="caution">
    <text evidence="2">The sequence shown here is derived from an EMBL/GenBank/DDBJ whole genome shotgun (WGS) entry which is preliminary data.</text>
</comment>